<dbReference type="Gene3D" id="3.30.2180.10">
    <property type="entry name" value="ATP12-like"/>
    <property type="match status" value="1"/>
</dbReference>
<protein>
    <recommendedName>
        <fullName evidence="7">ATPase</fullName>
    </recommendedName>
</protein>
<dbReference type="Proteomes" id="UP000033411">
    <property type="component" value="Unassembled WGS sequence"/>
</dbReference>
<dbReference type="GO" id="GO:0043461">
    <property type="term" value="P:proton-transporting ATP synthase complex assembly"/>
    <property type="evidence" value="ECO:0007669"/>
    <property type="project" value="InterPro"/>
</dbReference>
<dbReference type="AlphaFoldDB" id="A0A0F5QEE3"/>
<comment type="caution">
    <text evidence="5">The sequence shown here is derived from an EMBL/GenBank/DDBJ whole genome shotgun (WGS) entry which is preliminary data.</text>
</comment>
<evidence type="ECO:0008006" key="7">
    <source>
        <dbReference type="Google" id="ProtNLM"/>
    </source>
</evidence>
<gene>
    <name evidence="5" type="ORF">WH87_03900</name>
</gene>
<comment type="similarity">
    <text evidence="1">Belongs to the ATP12 family.</text>
</comment>
<sequence length="259" mass="28470">MRDQLEDAQKHIDDGYGRAQALDKVELPKRFYKDVGVAPVDRGFVVTLDGRQVRTPGHKIPVIVPAASIATTMAEEWAAQGTHIDPGTMPTVRLVNSAVESGEDMIPAFRDEVIKFAAGDLLLYRADSPKALVDAQDALWDQALVRLARHFEVKFQPTVGIIHQPQPEATIAKLAERLQDEGLLVLTTLVSITGLTGSGLLAIALWNQLLTPDEVWAAAHVDEDFQIGLWGQDEEAETRRALRRVEFDTAVAVLDALRP</sequence>
<dbReference type="Gene3D" id="1.10.3580.10">
    <property type="entry name" value="ATP12 ATPase"/>
    <property type="match status" value="1"/>
</dbReference>
<evidence type="ECO:0000256" key="2">
    <source>
        <dbReference type="ARBA" id="ARBA00022946"/>
    </source>
</evidence>
<evidence type="ECO:0000313" key="6">
    <source>
        <dbReference type="Proteomes" id="UP000033411"/>
    </source>
</evidence>
<keyword evidence="6" id="KW-1185">Reference proteome</keyword>
<keyword evidence="4" id="KW-0812">Transmembrane</keyword>
<evidence type="ECO:0000256" key="1">
    <source>
        <dbReference type="ARBA" id="ARBA00008231"/>
    </source>
</evidence>
<accession>A0A0F5QEE3</accession>
<dbReference type="RefSeq" id="WP_046138404.1">
    <property type="nucleotide sequence ID" value="NZ_LANJ01000011.1"/>
</dbReference>
<dbReference type="InterPro" id="IPR042272">
    <property type="entry name" value="ATP12_ATP_synth-F1-assembly_N"/>
</dbReference>
<keyword evidence="4" id="KW-1133">Transmembrane helix</keyword>
<keyword evidence="4" id="KW-0472">Membrane</keyword>
<proteinExistence type="inferred from homology"/>
<dbReference type="EMBL" id="LANJ01000011">
    <property type="protein sequence ID" value="KKC39367.1"/>
    <property type="molecule type" value="Genomic_DNA"/>
</dbReference>
<dbReference type="OrthoDB" id="9797825at2"/>
<dbReference type="InterPro" id="IPR011419">
    <property type="entry name" value="ATP12_ATP_synth-F1-assembly"/>
</dbReference>
<dbReference type="PANTHER" id="PTHR21013">
    <property type="entry name" value="ATP SYNTHASE MITOCHONDRIAL F1 COMPLEX ASSEMBLY FACTOR 2/ATP12 PROTEIN, MITOCHONDRIAL PRECURSOR"/>
    <property type="match status" value="1"/>
</dbReference>
<dbReference type="InterPro" id="IPR023335">
    <property type="entry name" value="ATP12_ortho_dom_sf"/>
</dbReference>
<dbReference type="SUPFAM" id="SSF160909">
    <property type="entry name" value="ATP12-like"/>
    <property type="match status" value="1"/>
</dbReference>
<evidence type="ECO:0000313" key="5">
    <source>
        <dbReference type="EMBL" id="KKC39367.1"/>
    </source>
</evidence>
<dbReference type="STRING" id="1293439.WH87_03900"/>
<organism evidence="5 6">
    <name type="scientific">Devosia epidermidihirudinis</name>
    <dbReference type="NCBI Taxonomy" id="1293439"/>
    <lineage>
        <taxon>Bacteria</taxon>
        <taxon>Pseudomonadati</taxon>
        <taxon>Pseudomonadota</taxon>
        <taxon>Alphaproteobacteria</taxon>
        <taxon>Hyphomicrobiales</taxon>
        <taxon>Devosiaceae</taxon>
        <taxon>Devosia</taxon>
    </lineage>
</organism>
<dbReference type="PATRIC" id="fig|1293439.3.peg.338"/>
<dbReference type="PANTHER" id="PTHR21013:SF10">
    <property type="entry name" value="ATP SYNTHASE MITOCHONDRIAL F1 COMPLEX ASSEMBLY FACTOR 2"/>
    <property type="match status" value="1"/>
</dbReference>
<reference evidence="5 6" key="1">
    <citation type="submission" date="2015-03" db="EMBL/GenBank/DDBJ databases">
        <authorList>
            <person name="Lepp D."/>
            <person name="Hassan Y.I."/>
            <person name="Li X.-Z."/>
            <person name="Zhou T."/>
        </authorList>
    </citation>
    <scope>NUCLEOTIDE SEQUENCE [LARGE SCALE GENOMIC DNA]</scope>
    <source>
        <strain evidence="5 6">E84</strain>
    </source>
</reference>
<dbReference type="Pfam" id="PF07542">
    <property type="entry name" value="ATP12"/>
    <property type="match status" value="1"/>
</dbReference>
<feature type="transmembrane region" description="Helical" evidence="4">
    <location>
        <begin position="183"/>
        <end position="206"/>
    </location>
</feature>
<keyword evidence="3" id="KW-0143">Chaperone</keyword>
<evidence type="ECO:0000256" key="4">
    <source>
        <dbReference type="SAM" id="Phobius"/>
    </source>
</evidence>
<keyword evidence="2" id="KW-0809">Transit peptide</keyword>
<evidence type="ECO:0000256" key="3">
    <source>
        <dbReference type="ARBA" id="ARBA00023186"/>
    </source>
</evidence>
<name>A0A0F5QEE3_9HYPH</name>